<evidence type="ECO:0000313" key="1">
    <source>
        <dbReference type="EMBL" id="QIC66365.1"/>
    </source>
</evidence>
<dbReference type="InterPro" id="IPR036286">
    <property type="entry name" value="LexA/Signal_pep-like_sf"/>
</dbReference>
<dbReference type="SUPFAM" id="SSF51306">
    <property type="entry name" value="LexA/Signal peptidase"/>
    <property type="match status" value="1"/>
</dbReference>
<dbReference type="RefSeq" id="WP_163170889.1">
    <property type="nucleotide sequence ID" value="NZ_CP044463.1"/>
</dbReference>
<dbReference type="AlphaFoldDB" id="A0AAE6WSJ2"/>
<organism evidence="1 2">
    <name type="scientific">Acinetobacter schindleri</name>
    <dbReference type="NCBI Taxonomy" id="108981"/>
    <lineage>
        <taxon>Bacteria</taxon>
        <taxon>Pseudomonadati</taxon>
        <taxon>Pseudomonadota</taxon>
        <taxon>Gammaproteobacteria</taxon>
        <taxon>Moraxellales</taxon>
        <taxon>Moraxellaceae</taxon>
        <taxon>Acinetobacter</taxon>
    </lineage>
</organism>
<name>A0AAE6WSJ2_9GAMM</name>
<sequence>MSTTELFERRRENLSRIIDQWIASQRFKTGKEICEYYGLSATYVAQLLNSKRQIGEKAARELEQQLGLKSMSLDQQELQIEQIKNTLVPHLYSMQAVEQELFCLKPLNAVHYEIEPTIQLQANHYAIQINGEAYAPTLKSGWWLLCDRQQSAQTADWLCIQFINKFCLILELQRETEQELQCQSLDGKRQVCFQKQDVQQADVVIAILHPEQIQRR</sequence>
<proteinExistence type="predicted"/>
<dbReference type="Proteomes" id="UP000503505">
    <property type="component" value="Chromosome"/>
</dbReference>
<protein>
    <submittedName>
        <fullName evidence="1">Uncharacterized protein</fullName>
    </submittedName>
</protein>
<evidence type="ECO:0000313" key="2">
    <source>
        <dbReference type="Proteomes" id="UP000503505"/>
    </source>
</evidence>
<reference evidence="1 2" key="1">
    <citation type="submission" date="2019-09" db="EMBL/GenBank/DDBJ databases">
        <title>Non-baumannii Acinetobacter spp. carrying blaNDM-1 isolated in China.</title>
        <authorList>
            <person name="Cui C."/>
            <person name="Chen C."/>
            <person name="Sun J."/>
            <person name="Liu Y."/>
        </authorList>
    </citation>
    <scope>NUCLEOTIDE SEQUENCE [LARGE SCALE GENOMIC DNA]</scope>
    <source>
        <strain evidence="1 2">HZE23-1</strain>
    </source>
</reference>
<gene>
    <name evidence="1" type="ORF">FSC10_02820</name>
</gene>
<accession>A0AAE6WSJ2</accession>
<dbReference type="EMBL" id="CP044463">
    <property type="protein sequence ID" value="QIC66365.1"/>
    <property type="molecule type" value="Genomic_DNA"/>
</dbReference>